<protein>
    <submittedName>
        <fullName evidence="2">WD40-like Beta Propeller Repeat</fullName>
    </submittedName>
</protein>
<dbReference type="InterPro" id="IPR011990">
    <property type="entry name" value="TPR-like_helical_dom_sf"/>
</dbReference>
<dbReference type="InParanoid" id="A0A1H9CGN7"/>
<sequence>MHRFTHILAIIVLASVGLMAQAQTFEGYIEAADQSVARGDQYNAFRLYAIAAEESWAEDNAYDERIAEVYYKAGVAAYRATAYAEAEKYMVKLQNQPEVTKYTLHKYYIAQSAFRQGRYDQAASSFQQFLDEQPGAPEEYRSTALAQINDADWAIDAMANAADIQFRHMPEGINTPDSDVMYVRGPKGTRYFSSNNFEYKADSLTPQRRLSRIMKQTGENTAEALPESINIPNKNVAFSAFNKAMNRVYYSVCDFRNYDELICDLFVAEVGADGNWTNPRKLDINQAGYTTTQPNVGFDATSGSEYLFFSSDRPGGQGGMDIYRVKVSSDGTLGTVENVEKVNTSENDVSPFWYGPRQTLYFASDGRYTFGGLDIFKSYLIDGRFRNPINLGAPVNSAADDAYYTRFDDPDMAYVSSRKPVEEATYYSDNRDVCCYDIYEFTPDPRIDLQVLTFNKLNQKELEGVTVALYQETPSGPELVQEITNLEDNEFNFLVEPGGEYSLKATRDGFTEDLDEFDLASPELKDLAFIERRMYLNPIIKLDVFTFNNVDESELPGATVQLFEVADDGSMTLVKEITNPTGNDAHFDLEIGKRYHVIGAKAEFGKATTDVDLREASADQGGTIRRDLYLGQELEIYVIDGRTDEPLDNASIRLTKIDGTVVGEDTNPDGNDFYYTVNLDQDFILETSRDGYFPRRDTLRFTRQDLIDGGGKLVYTVPLFSDDIDKFLPFEVYFDNDHPDPDAYRSTTKLRYDETYFPYIAKEGEFKEEAVRGMEKEEAFLIGGDISQFFTQEVKAGWKQLTRFSDALIQHMQNGRSYSIALQGTASPRAPTEYNRRLSARRNMSLDLFFRHYKGGVLAKYLDSGKLEFVESALGETTANLDKIYSRIDRPRESVYSPRASIERRVSLVKATPTKKK</sequence>
<organism evidence="2 3">
    <name type="scientific">Neolewinella agarilytica</name>
    <dbReference type="NCBI Taxonomy" id="478744"/>
    <lineage>
        <taxon>Bacteria</taxon>
        <taxon>Pseudomonadati</taxon>
        <taxon>Bacteroidota</taxon>
        <taxon>Saprospiria</taxon>
        <taxon>Saprospirales</taxon>
        <taxon>Lewinellaceae</taxon>
        <taxon>Neolewinella</taxon>
    </lineage>
</organism>
<dbReference type="InterPro" id="IPR011659">
    <property type="entry name" value="WD40"/>
</dbReference>
<proteinExistence type="predicted"/>
<evidence type="ECO:0000256" key="1">
    <source>
        <dbReference type="SAM" id="SignalP"/>
    </source>
</evidence>
<keyword evidence="1" id="KW-0732">Signal</keyword>
<reference evidence="3" key="1">
    <citation type="submission" date="2016-10" db="EMBL/GenBank/DDBJ databases">
        <authorList>
            <person name="Varghese N."/>
            <person name="Submissions S."/>
        </authorList>
    </citation>
    <scope>NUCLEOTIDE SEQUENCE [LARGE SCALE GENOMIC DNA]</scope>
    <source>
        <strain evidence="3">DSM 24740</strain>
    </source>
</reference>
<dbReference type="OrthoDB" id="1488408at2"/>
<dbReference type="Gene3D" id="1.25.40.10">
    <property type="entry name" value="Tetratricopeptide repeat domain"/>
    <property type="match status" value="1"/>
</dbReference>
<dbReference type="SUPFAM" id="SSF48452">
    <property type="entry name" value="TPR-like"/>
    <property type="match status" value="1"/>
</dbReference>
<dbReference type="AlphaFoldDB" id="A0A1H9CGN7"/>
<gene>
    <name evidence="2" type="ORF">SAMN05444359_104191</name>
</gene>
<evidence type="ECO:0000313" key="3">
    <source>
        <dbReference type="Proteomes" id="UP000199021"/>
    </source>
</evidence>
<dbReference type="Proteomes" id="UP000199021">
    <property type="component" value="Unassembled WGS sequence"/>
</dbReference>
<keyword evidence="3" id="KW-1185">Reference proteome</keyword>
<dbReference type="Pfam" id="PF07676">
    <property type="entry name" value="PD40"/>
    <property type="match status" value="1"/>
</dbReference>
<name>A0A1H9CGN7_9BACT</name>
<evidence type="ECO:0000313" key="2">
    <source>
        <dbReference type="EMBL" id="SEQ00339.1"/>
    </source>
</evidence>
<dbReference type="STRING" id="478744.SAMN05444359_104191"/>
<feature type="chain" id="PRO_5011571323" evidence="1">
    <location>
        <begin position="23"/>
        <end position="917"/>
    </location>
</feature>
<accession>A0A1H9CGN7</accession>
<dbReference type="EMBL" id="FOFB01000004">
    <property type="protein sequence ID" value="SEQ00339.1"/>
    <property type="molecule type" value="Genomic_DNA"/>
</dbReference>
<feature type="signal peptide" evidence="1">
    <location>
        <begin position="1"/>
        <end position="22"/>
    </location>
</feature>
<dbReference type="RefSeq" id="WP_090166124.1">
    <property type="nucleotide sequence ID" value="NZ_FOFB01000004.1"/>
</dbReference>